<evidence type="ECO:0000256" key="3">
    <source>
        <dbReference type="ARBA" id="ARBA00022723"/>
    </source>
</evidence>
<dbReference type="PROSITE" id="PS50880">
    <property type="entry name" value="TOPRIM"/>
    <property type="match status" value="1"/>
</dbReference>
<feature type="binding site" evidence="10">
    <location>
        <position position="543"/>
    </location>
    <ligand>
        <name>Mg(2+)</name>
        <dbReference type="ChEBI" id="CHEBI:18420"/>
        <label>2</label>
    </ligand>
</feature>
<evidence type="ECO:0000256" key="6">
    <source>
        <dbReference type="ARBA" id="ARBA00022842"/>
    </source>
</evidence>
<proteinExistence type="inferred from homology"/>
<evidence type="ECO:0000256" key="1">
    <source>
        <dbReference type="ARBA" id="ARBA00000185"/>
    </source>
</evidence>
<dbReference type="InterPro" id="IPR011557">
    <property type="entry name" value="GyrB"/>
</dbReference>
<dbReference type="SMART" id="SM00433">
    <property type="entry name" value="TOP2c"/>
    <property type="match status" value="1"/>
</dbReference>
<evidence type="ECO:0000256" key="7">
    <source>
        <dbReference type="ARBA" id="ARBA00023029"/>
    </source>
</evidence>
<dbReference type="PRINTS" id="PR01159">
    <property type="entry name" value="DNAGYRASEB"/>
</dbReference>
<organism evidence="12 13">
    <name type="scientific">Candidatus Portnoybacteria bacterium RBG_13_41_18</name>
    <dbReference type="NCBI Taxonomy" id="1801991"/>
    <lineage>
        <taxon>Bacteria</taxon>
        <taxon>Candidatus Portnoyibacteriota</taxon>
    </lineage>
</organism>
<feature type="domain" description="Toprim" evidence="11">
    <location>
        <begin position="462"/>
        <end position="576"/>
    </location>
</feature>
<dbReference type="EC" id="5.6.2.2" evidence="10"/>
<comment type="function">
    <text evidence="10">A type II topoisomerase that negatively supercoils closed circular double-stranded (ds) DNA in an ATP-dependent manner to modulate DNA topology and maintain chromosomes in an underwound state. Negative supercoiling favors strand separation, and DNA replication, transcription, recombination and repair, all of which involve strand separation. Also able to catalyze the interconversion of other topological isomers of dsDNA rings, including catenanes and knotted rings. Type II topoisomerases break and join 2 DNA strands simultaneously in an ATP-dependent manner.</text>
</comment>
<evidence type="ECO:0000256" key="10">
    <source>
        <dbReference type="HAMAP-Rule" id="MF_01898"/>
    </source>
</evidence>
<dbReference type="InterPro" id="IPR018522">
    <property type="entry name" value="TopoIIA_CS"/>
</dbReference>
<dbReference type="GO" id="GO:0005524">
    <property type="term" value="F:ATP binding"/>
    <property type="evidence" value="ECO:0007669"/>
    <property type="project" value="UniProtKB-UniRule"/>
</dbReference>
<dbReference type="HAMAP" id="MF_01898">
    <property type="entry name" value="GyrB"/>
    <property type="match status" value="1"/>
</dbReference>
<dbReference type="PRINTS" id="PR00418">
    <property type="entry name" value="TPI2FAMILY"/>
</dbReference>
<dbReference type="FunFam" id="3.30.565.10:FF:000002">
    <property type="entry name" value="DNA gyrase subunit B"/>
    <property type="match status" value="1"/>
</dbReference>
<dbReference type="SUPFAM" id="SSF56719">
    <property type="entry name" value="Type II DNA topoisomerase"/>
    <property type="match status" value="1"/>
</dbReference>
<dbReference type="InterPro" id="IPR034160">
    <property type="entry name" value="TOPRIM_GyrB"/>
</dbReference>
<comment type="catalytic activity">
    <reaction evidence="1 10">
        <text>ATP-dependent breakage, passage and rejoining of double-stranded DNA.</text>
        <dbReference type="EC" id="5.6.2.2"/>
    </reaction>
</comment>
<dbReference type="CDD" id="cd03366">
    <property type="entry name" value="TOPRIM_TopoIIA_GyrB"/>
    <property type="match status" value="1"/>
</dbReference>
<evidence type="ECO:0000313" key="12">
    <source>
        <dbReference type="EMBL" id="OGZ34793.1"/>
    </source>
</evidence>
<name>A0A1G2F9W4_9BACT</name>
<protein>
    <recommendedName>
        <fullName evidence="10">DNA gyrase subunit B</fullName>
        <ecNumber evidence="10">5.6.2.2</ecNumber>
    </recommendedName>
</protein>
<dbReference type="FunFam" id="3.30.230.10:FF:000005">
    <property type="entry name" value="DNA gyrase subunit B"/>
    <property type="match status" value="1"/>
</dbReference>
<dbReference type="CDD" id="cd00822">
    <property type="entry name" value="TopoII_Trans_DNA_gyrase"/>
    <property type="match status" value="1"/>
</dbReference>
<dbReference type="Pfam" id="PF00986">
    <property type="entry name" value="DNA_gyraseB_C"/>
    <property type="match status" value="1"/>
</dbReference>
<dbReference type="InterPro" id="IPR002288">
    <property type="entry name" value="DNA_gyrase_B_C"/>
</dbReference>
<dbReference type="GO" id="GO:0046872">
    <property type="term" value="F:metal ion binding"/>
    <property type="evidence" value="ECO:0007669"/>
    <property type="project" value="UniProtKB-KW"/>
</dbReference>
<keyword evidence="6 10" id="KW-0460">Magnesium</keyword>
<dbReference type="EMBL" id="MHMV01000009">
    <property type="protein sequence ID" value="OGZ34793.1"/>
    <property type="molecule type" value="Genomic_DNA"/>
</dbReference>
<evidence type="ECO:0000256" key="8">
    <source>
        <dbReference type="ARBA" id="ARBA00023125"/>
    </source>
</evidence>
<comment type="similarity">
    <text evidence="2 10">Belongs to the type II topoisomerase GyrB family.</text>
</comment>
<dbReference type="Pfam" id="PF00204">
    <property type="entry name" value="DNA_gyraseB"/>
    <property type="match status" value="1"/>
</dbReference>
<comment type="subunit">
    <text evidence="10">Heterotetramer, composed of two GyrA and two GyrB chains. In the heterotetramer, GyrA contains the active site tyrosine that forms a transient covalent intermediate with DNA, while GyrB binds cofactors and catalyzes ATP hydrolysis.</text>
</comment>
<feature type="binding site" evidence="10">
    <location>
        <position position="541"/>
    </location>
    <ligand>
        <name>Mg(2+)</name>
        <dbReference type="ChEBI" id="CHEBI:18420"/>
        <label>2</label>
    </ligand>
</feature>
<feature type="site" description="Interaction with DNA" evidence="10">
    <location>
        <position position="493"/>
    </location>
</feature>
<keyword evidence="4 10" id="KW-0547">Nucleotide-binding</keyword>
<dbReference type="Pfam" id="PF01751">
    <property type="entry name" value="Toprim"/>
    <property type="match status" value="1"/>
</dbReference>
<accession>A0A1G2F9W4</accession>
<comment type="subcellular location">
    <subcellularLocation>
        <location evidence="10">Cytoplasm</location>
    </subcellularLocation>
</comment>
<evidence type="ECO:0000256" key="2">
    <source>
        <dbReference type="ARBA" id="ARBA00010708"/>
    </source>
</evidence>
<dbReference type="SUPFAM" id="SSF54211">
    <property type="entry name" value="Ribosomal protein S5 domain 2-like"/>
    <property type="match status" value="1"/>
</dbReference>
<keyword evidence="7 10" id="KW-0799">Topoisomerase</keyword>
<comment type="cofactor">
    <cofactor evidence="10">
        <name>Mg(2+)</name>
        <dbReference type="ChEBI" id="CHEBI:18420"/>
    </cofactor>
    <cofactor evidence="10">
        <name>Mn(2+)</name>
        <dbReference type="ChEBI" id="CHEBI:29035"/>
    </cofactor>
    <cofactor evidence="10">
        <name>Ca(2+)</name>
        <dbReference type="ChEBI" id="CHEBI:29108"/>
    </cofactor>
    <text evidence="10">Binds two Mg(2+) per subunit. The magnesium ions form salt bridges with both the protein and the DNA. Can also accept other divalent metal cations, such as Mn(2+) or Ca(2+).</text>
</comment>
<dbReference type="InterPro" id="IPR001241">
    <property type="entry name" value="Topo_IIA"/>
</dbReference>
<comment type="caution">
    <text evidence="12">The sequence shown here is derived from an EMBL/GenBank/DDBJ whole genome shotgun (WGS) entry which is preliminary data.</text>
</comment>
<dbReference type="GO" id="GO:0005694">
    <property type="term" value="C:chromosome"/>
    <property type="evidence" value="ECO:0007669"/>
    <property type="project" value="InterPro"/>
</dbReference>
<keyword evidence="8" id="KW-0238">DNA-binding</keyword>
<dbReference type="GO" id="GO:0005737">
    <property type="term" value="C:cytoplasm"/>
    <property type="evidence" value="ECO:0007669"/>
    <property type="project" value="UniProtKB-SubCell"/>
</dbReference>
<dbReference type="InterPro" id="IPR000565">
    <property type="entry name" value="Topo_IIA_B"/>
</dbReference>
<dbReference type="InterPro" id="IPR013759">
    <property type="entry name" value="Topo_IIA_B_C"/>
</dbReference>
<gene>
    <name evidence="10" type="primary">gyrB</name>
    <name evidence="12" type="ORF">A2174_02880</name>
</gene>
<evidence type="ECO:0000256" key="4">
    <source>
        <dbReference type="ARBA" id="ARBA00022741"/>
    </source>
</evidence>
<keyword evidence="10" id="KW-0963">Cytoplasm</keyword>
<dbReference type="GO" id="GO:0003677">
    <property type="term" value="F:DNA binding"/>
    <property type="evidence" value="ECO:0007669"/>
    <property type="project" value="UniProtKB-KW"/>
</dbReference>
<sequence length="719" mass="80215">MVNNNGKNNNGNNVSYEAKDIYVLEGLEPVRKRPGMYIGSTGVDGLHHLIWEVVDNSLDEAMAGFCTEVEVALLPGNCVKVRDNGRGIPVDIHKQTKKSALETVMCTLHAGGKFGGESYKVSGGLHGVGVSVVNALSSWMRAEVCRDGYLYAQEYKKGKPQFSVKKVGKCDARGTTVIFEPDVEIFKDVKFNWDTILAHLRQQTYLTAGTKVIVRDLRLVDAKPEEFCTTCQIKPKNKTNSKPQNFNTPDEGSRSHSFYFEGGIISYVKFLIEDRDDTVKHQNIFYANREVENIQVEAAFQYTEEIQGFEISFANNIHTPEGGMHITGFRSALTRGLNDYARKNGYLKESEENLTGEDVREGLITVVSVKLRKPQFEGQTKAKLGNPEARTAVDTAVAYALEEYLEKNPTDAREILGQCILAAKARQAAKAAKETVLRKGIMEGLALPGKLADCSSRDPENSELYLVEGDSAGGSAKQGRDRSFQAILPLRGKILNVEKARLDRALTSKEIKALIIALGTAIADDFDISKLRYHRIVIMTDADVDGAHIRTLLLTMFFRYFKEIIEAGHIYIAQPPLYKISRGKESHYAYSDVEKDQIIGGFKKARSEKIKIKMMGKAIDMVETDGEPASVKATAGEEEIGEEEKKFGFNIQRYKGLGEMNPQQLWETTMDPKNRVMKQVKIADGHEADKMFNILMGDEVLPRKRFIQTHAKAVKNLDI</sequence>
<dbReference type="Gene3D" id="3.30.565.10">
    <property type="entry name" value="Histidine kinase-like ATPase, C-terminal domain"/>
    <property type="match status" value="1"/>
</dbReference>
<dbReference type="GO" id="GO:0003918">
    <property type="term" value="F:DNA topoisomerase type II (double strand cut, ATP-hydrolyzing) activity"/>
    <property type="evidence" value="ECO:0007669"/>
    <property type="project" value="UniProtKB-UniRule"/>
</dbReference>
<feature type="binding site" evidence="10">
    <location>
        <position position="468"/>
    </location>
    <ligand>
        <name>Mg(2+)</name>
        <dbReference type="ChEBI" id="CHEBI:18420"/>
        <label>1</label>
        <note>catalytic</note>
    </ligand>
</feature>
<dbReference type="NCBIfam" id="NF004189">
    <property type="entry name" value="PRK05644.1"/>
    <property type="match status" value="1"/>
</dbReference>
<dbReference type="Proteomes" id="UP000177725">
    <property type="component" value="Unassembled WGS sequence"/>
</dbReference>
<dbReference type="Gene3D" id="3.30.230.10">
    <property type="match status" value="1"/>
</dbReference>
<dbReference type="NCBIfam" id="TIGR01059">
    <property type="entry name" value="gyrB"/>
    <property type="match status" value="1"/>
</dbReference>
<keyword evidence="5 10" id="KW-0067">ATP-binding</keyword>
<dbReference type="CDD" id="cd16928">
    <property type="entry name" value="HATPase_GyrB-like"/>
    <property type="match status" value="1"/>
</dbReference>
<dbReference type="InterPro" id="IPR020568">
    <property type="entry name" value="Ribosomal_Su5_D2-typ_SF"/>
</dbReference>
<dbReference type="SUPFAM" id="SSF55874">
    <property type="entry name" value="ATPase domain of HSP90 chaperone/DNA topoisomerase II/histidine kinase"/>
    <property type="match status" value="1"/>
</dbReference>
<dbReference type="PROSITE" id="PS00177">
    <property type="entry name" value="TOPOISOMERASE_II"/>
    <property type="match status" value="1"/>
</dbReference>
<feature type="site" description="Interaction with DNA" evidence="10">
    <location>
        <position position="496"/>
    </location>
</feature>
<dbReference type="InterPro" id="IPR003594">
    <property type="entry name" value="HATPase_dom"/>
</dbReference>
<dbReference type="FunFam" id="3.40.50.670:FF:000001">
    <property type="entry name" value="DNA topoisomerase 2"/>
    <property type="match status" value="1"/>
</dbReference>
<dbReference type="Gene3D" id="3.40.50.670">
    <property type="match status" value="1"/>
</dbReference>
<dbReference type="AlphaFoldDB" id="A0A1G2F9W4"/>
<dbReference type="InterPro" id="IPR013760">
    <property type="entry name" value="Topo_IIA-like_dom_sf"/>
</dbReference>
<evidence type="ECO:0000256" key="5">
    <source>
        <dbReference type="ARBA" id="ARBA00022840"/>
    </source>
</evidence>
<dbReference type="Pfam" id="PF02518">
    <property type="entry name" value="HATPase_c"/>
    <property type="match status" value="1"/>
</dbReference>
<dbReference type="InterPro" id="IPR014721">
    <property type="entry name" value="Ribsml_uS5_D2-typ_fold_subgr"/>
</dbReference>
<evidence type="ECO:0000256" key="9">
    <source>
        <dbReference type="ARBA" id="ARBA00023235"/>
    </source>
</evidence>
<comment type="miscellaneous">
    <text evidence="10">Few gyrases are as efficient as E.coli at forming negative supercoils. Not all organisms have 2 type II topoisomerases; in organisms with a single type II topoisomerase this enzyme also has to decatenate newly replicated chromosomes.</text>
</comment>
<feature type="binding site" evidence="10">
    <location>
        <position position="541"/>
    </location>
    <ligand>
        <name>Mg(2+)</name>
        <dbReference type="ChEBI" id="CHEBI:18420"/>
        <label>1</label>
        <note>catalytic</note>
    </ligand>
</feature>
<dbReference type="InterPro" id="IPR006171">
    <property type="entry name" value="TOPRIM_dom"/>
</dbReference>
<dbReference type="GO" id="GO:0006265">
    <property type="term" value="P:DNA topological change"/>
    <property type="evidence" value="ECO:0007669"/>
    <property type="project" value="UniProtKB-UniRule"/>
</dbReference>
<dbReference type="SMART" id="SM00387">
    <property type="entry name" value="HATPase_c"/>
    <property type="match status" value="1"/>
</dbReference>
<keyword evidence="3 10" id="KW-0479">Metal-binding</keyword>
<dbReference type="PANTHER" id="PTHR45866">
    <property type="entry name" value="DNA GYRASE/TOPOISOMERASE SUBUNIT B"/>
    <property type="match status" value="1"/>
</dbReference>
<evidence type="ECO:0000313" key="13">
    <source>
        <dbReference type="Proteomes" id="UP000177725"/>
    </source>
</evidence>
<keyword evidence="9 10" id="KW-0413">Isomerase</keyword>
<dbReference type="InterPro" id="IPR013506">
    <property type="entry name" value="Topo_IIA_bsu_dom2"/>
</dbReference>
<dbReference type="InterPro" id="IPR036890">
    <property type="entry name" value="HATPase_C_sf"/>
</dbReference>
<evidence type="ECO:0000259" key="11">
    <source>
        <dbReference type="PROSITE" id="PS50880"/>
    </source>
</evidence>
<reference evidence="12 13" key="1">
    <citation type="journal article" date="2016" name="Nat. Commun.">
        <title>Thousands of microbial genomes shed light on interconnected biogeochemical processes in an aquifer system.</title>
        <authorList>
            <person name="Anantharaman K."/>
            <person name="Brown C.T."/>
            <person name="Hug L.A."/>
            <person name="Sharon I."/>
            <person name="Castelle C.J."/>
            <person name="Probst A.J."/>
            <person name="Thomas B.C."/>
            <person name="Singh A."/>
            <person name="Wilkins M.J."/>
            <person name="Karaoz U."/>
            <person name="Brodie E.L."/>
            <person name="Williams K.H."/>
            <person name="Hubbard S.S."/>
            <person name="Banfield J.F."/>
        </authorList>
    </citation>
    <scope>NUCLEOTIDE SEQUENCE [LARGE SCALE GENOMIC DNA]</scope>
</reference>
<dbReference type="GO" id="GO:0006261">
    <property type="term" value="P:DNA-templated DNA replication"/>
    <property type="evidence" value="ECO:0007669"/>
    <property type="project" value="UniProtKB-UniRule"/>
</dbReference>
<dbReference type="PANTHER" id="PTHR45866:SF1">
    <property type="entry name" value="DNA GYRASE SUBUNIT B, MITOCHONDRIAL"/>
    <property type="match status" value="1"/>
</dbReference>